<dbReference type="Pfam" id="PF26200">
    <property type="entry name" value="Rcat_RNF216"/>
    <property type="match status" value="1"/>
</dbReference>
<evidence type="ECO:0000313" key="2">
    <source>
        <dbReference type="Proteomes" id="UP000282087"/>
    </source>
</evidence>
<name>A0A3M6VNG7_9STRA</name>
<proteinExistence type="predicted"/>
<dbReference type="STRING" id="542832.A0A3M6VNG7"/>
<dbReference type="AlphaFoldDB" id="A0A3M6VNG7"/>
<keyword evidence="2" id="KW-1185">Reference proteome</keyword>
<sequence>MEFPTEYVMEALEHSSYNTYSRLLSERQWINSTLRSDVEYAATVKKVGGMQCPRCGIGVTKFSGCDHMRCFCGFGFNFRN</sequence>
<dbReference type="Gene3D" id="1.20.120.1750">
    <property type="match status" value="1"/>
</dbReference>
<dbReference type="SUPFAM" id="SSF57850">
    <property type="entry name" value="RING/U-box"/>
    <property type="match status" value="1"/>
</dbReference>
<comment type="caution">
    <text evidence="1">The sequence shown here is derived from an EMBL/GenBank/DDBJ whole genome shotgun (WGS) entry which is preliminary data.</text>
</comment>
<reference evidence="1 2" key="1">
    <citation type="submission" date="2018-06" db="EMBL/GenBank/DDBJ databases">
        <title>Comparative genomics of downy mildews reveals potential adaptations to biotrophy.</title>
        <authorList>
            <person name="Fletcher K."/>
            <person name="Klosterman S.J."/>
            <person name="Derevnina L."/>
            <person name="Martin F."/>
            <person name="Koike S."/>
            <person name="Reyes Chin-Wo S."/>
            <person name="Mou B."/>
            <person name="Michelmore R."/>
        </authorList>
    </citation>
    <scope>NUCLEOTIDE SEQUENCE [LARGE SCALE GENOMIC DNA]</scope>
    <source>
        <strain evidence="1 2">R14</strain>
    </source>
</reference>
<dbReference type="Proteomes" id="UP000282087">
    <property type="component" value="Unassembled WGS sequence"/>
</dbReference>
<gene>
    <name evidence="1" type="ORF">DD238_000568</name>
</gene>
<dbReference type="CDD" id="cd20336">
    <property type="entry name" value="Rcat_RBR"/>
    <property type="match status" value="1"/>
</dbReference>
<dbReference type="EMBL" id="QLLG01000155">
    <property type="protein sequence ID" value="RMX67967.1"/>
    <property type="molecule type" value="Genomic_DNA"/>
</dbReference>
<evidence type="ECO:0000313" key="1">
    <source>
        <dbReference type="EMBL" id="RMX67967.1"/>
    </source>
</evidence>
<organism evidence="1 2">
    <name type="scientific">Peronospora effusa</name>
    <dbReference type="NCBI Taxonomy" id="542832"/>
    <lineage>
        <taxon>Eukaryota</taxon>
        <taxon>Sar</taxon>
        <taxon>Stramenopiles</taxon>
        <taxon>Oomycota</taxon>
        <taxon>Peronosporomycetes</taxon>
        <taxon>Peronosporales</taxon>
        <taxon>Peronosporaceae</taxon>
        <taxon>Peronospora</taxon>
    </lineage>
</organism>
<accession>A0A3M6VNG7</accession>
<protein>
    <recommendedName>
        <fullName evidence="3">IBR domain-containing protein</fullName>
    </recommendedName>
</protein>
<evidence type="ECO:0008006" key="3">
    <source>
        <dbReference type="Google" id="ProtNLM"/>
    </source>
</evidence>